<dbReference type="SUPFAM" id="SSF52540">
    <property type="entry name" value="P-loop containing nucleoside triphosphate hydrolases"/>
    <property type="match status" value="1"/>
</dbReference>
<dbReference type="SMART" id="SM00355">
    <property type="entry name" value="ZnF_C2H2"/>
    <property type="match status" value="3"/>
</dbReference>
<sequence>MHMMASKAASPNRVGSLASHPPARNPAPTLTPTAKQTFDTAFTKLQSTVRSTSIQDYHQFCSTTLQDVRDAARGIERQMAARQCLRNLRRLDVFLGALEHYSKAVEVLCNGTLYLPWIWAPIKLTIMIASDFLTAFETLMAAYARIAENLPRFDRLSNTLKHRAEFQNVLAVYYSDLLEFHHQAYVYVKRPAWKLLFSSCWGRFNSRFKCILDSLSRHSQLIDTEATSWEILESQEWRQKAKEEASRQDDDRAENHLQSSLSWLESGMDNHDRRDTQEDFLSELLACRQSGSHEWIVKNPKFRHWLNTKQGHAFLWLTGKPGSGKSVLSASVIRFLRLNRQSTVLFYYCSYLSSELNQSTRILKSLATQLLRLKTDLSSFVYSEFVTKGLTPSLQTLKEIVPPMLASMDRPCIIIDGIDECKEGKHKDVVRDILGLAPAEGTGVQILISSRDTRFIADALSKKPTLSLNDEAAAIGAAIDSYVSTRIEDMQGKFQELAVDDALITAITHQIVHKAEGMFLWVRLVLDVLEDEVFSVEDLRAAVEILPRGLKGFYERIMSRVQARSPRNAEKALRILQWIVFAKRPLRFFEILNALAFTRESGTMTQENLLSTVILQLCKPLIEQKHDGVVKLAHFSVREYLISDSSSHGLGYALSEHMLSFSCISYLNFSAKLIVGRMAMPVEEEDIQHQNTINIAKGMHGLHLYANEYWIEHLFSYLDANGGIHTDVEADCVLLVCLDNLTRIFRVNDTFYYRAPADHSTTALPDRRLELLTQYPDVMEIIRGQLEHRAEQEKEGSIIHDYTLFGEIRKTYYSKVATLLSSQEFPGLSADELQRFQAAYGPTALVCRFSNCIHATIGFPTESLRSEHEKTHLPKLFCSEPGCTYGLSFPSTRALKKHEKECHTESWMDIPISISKPRVAKLTAELRLPNGKYLCPHCKEYPSGFKAGSELRRHVERAHHPVRKGYICIDASPDKKLLANCKHCRYQKVYGAYYNAA</sequence>
<evidence type="ECO:0000259" key="3">
    <source>
        <dbReference type="SMART" id="SM00355"/>
    </source>
</evidence>
<dbReference type="InterPro" id="IPR013087">
    <property type="entry name" value="Znf_C2H2_type"/>
</dbReference>
<dbReference type="Pfam" id="PF22939">
    <property type="entry name" value="WHD_GPIID"/>
    <property type="match status" value="1"/>
</dbReference>
<feature type="domain" description="C2H2-type" evidence="3">
    <location>
        <begin position="876"/>
        <end position="903"/>
    </location>
</feature>
<keyword evidence="1" id="KW-0677">Repeat</keyword>
<dbReference type="InterPro" id="IPR054471">
    <property type="entry name" value="GPIID_WHD"/>
</dbReference>
<feature type="region of interest" description="Disordered" evidence="2">
    <location>
        <begin position="1"/>
        <end position="31"/>
    </location>
</feature>
<dbReference type="EMBL" id="CAOQHR010000004">
    <property type="protein sequence ID" value="CAI6332928.1"/>
    <property type="molecule type" value="Genomic_DNA"/>
</dbReference>
<gene>
    <name evidence="4" type="ORF">PDIGIT_LOCUS5961</name>
</gene>
<evidence type="ECO:0000256" key="1">
    <source>
        <dbReference type="ARBA" id="ARBA00022737"/>
    </source>
</evidence>
<dbReference type="Pfam" id="PF24809">
    <property type="entry name" value="DUF7708"/>
    <property type="match status" value="1"/>
</dbReference>
<dbReference type="PANTHER" id="PTHR10039:SF14">
    <property type="entry name" value="NACHT DOMAIN-CONTAINING PROTEIN"/>
    <property type="match status" value="1"/>
</dbReference>
<dbReference type="InterPro" id="IPR056125">
    <property type="entry name" value="DUF7708"/>
</dbReference>
<dbReference type="InterPro" id="IPR056884">
    <property type="entry name" value="NPHP3-like_N"/>
</dbReference>
<organism evidence="4 5">
    <name type="scientific">Periconia digitata</name>
    <dbReference type="NCBI Taxonomy" id="1303443"/>
    <lineage>
        <taxon>Eukaryota</taxon>
        <taxon>Fungi</taxon>
        <taxon>Dikarya</taxon>
        <taxon>Ascomycota</taxon>
        <taxon>Pezizomycotina</taxon>
        <taxon>Dothideomycetes</taxon>
        <taxon>Pleosporomycetidae</taxon>
        <taxon>Pleosporales</taxon>
        <taxon>Massarineae</taxon>
        <taxon>Periconiaceae</taxon>
        <taxon>Periconia</taxon>
    </lineage>
</organism>
<reference evidence="4" key="1">
    <citation type="submission" date="2023-01" db="EMBL/GenBank/DDBJ databases">
        <authorList>
            <person name="Van Ghelder C."/>
            <person name="Rancurel C."/>
        </authorList>
    </citation>
    <scope>NUCLEOTIDE SEQUENCE</scope>
    <source>
        <strain evidence="4">CNCM I-4278</strain>
    </source>
</reference>
<evidence type="ECO:0000256" key="2">
    <source>
        <dbReference type="SAM" id="MobiDB-lite"/>
    </source>
</evidence>
<name>A0A9W4XIJ2_9PLEO</name>
<accession>A0A9W4XIJ2</accession>
<dbReference type="Pfam" id="PF24883">
    <property type="entry name" value="NPHP3_N"/>
    <property type="match status" value="1"/>
</dbReference>
<evidence type="ECO:0000313" key="5">
    <source>
        <dbReference type="Proteomes" id="UP001152607"/>
    </source>
</evidence>
<dbReference type="PANTHER" id="PTHR10039">
    <property type="entry name" value="AMELOGENIN"/>
    <property type="match status" value="1"/>
</dbReference>
<dbReference type="InterPro" id="IPR027417">
    <property type="entry name" value="P-loop_NTPase"/>
</dbReference>
<dbReference type="Proteomes" id="UP001152607">
    <property type="component" value="Unassembled WGS sequence"/>
</dbReference>
<keyword evidence="5" id="KW-1185">Reference proteome</keyword>
<evidence type="ECO:0000313" key="4">
    <source>
        <dbReference type="EMBL" id="CAI6332928.1"/>
    </source>
</evidence>
<feature type="domain" description="C2H2-type" evidence="3">
    <location>
        <begin position="845"/>
        <end position="872"/>
    </location>
</feature>
<proteinExistence type="predicted"/>
<protein>
    <recommendedName>
        <fullName evidence="3">C2H2-type domain-containing protein</fullName>
    </recommendedName>
</protein>
<dbReference type="OrthoDB" id="7464126at2759"/>
<dbReference type="Gene3D" id="3.40.50.300">
    <property type="entry name" value="P-loop containing nucleotide triphosphate hydrolases"/>
    <property type="match status" value="1"/>
</dbReference>
<comment type="caution">
    <text evidence="4">The sequence shown here is derived from an EMBL/GenBank/DDBJ whole genome shotgun (WGS) entry which is preliminary data.</text>
</comment>
<dbReference type="InterPro" id="IPR057218">
    <property type="entry name" value="DUF7896"/>
</dbReference>
<dbReference type="Pfam" id="PF25438">
    <property type="entry name" value="DUF7896"/>
    <property type="match status" value="1"/>
</dbReference>
<dbReference type="AlphaFoldDB" id="A0A9W4XIJ2"/>
<feature type="domain" description="C2H2-type" evidence="3">
    <location>
        <begin position="933"/>
        <end position="959"/>
    </location>
</feature>